<dbReference type="InterPro" id="IPR036390">
    <property type="entry name" value="WH_DNA-bd_sf"/>
</dbReference>
<dbReference type="PROSITE" id="PS00519">
    <property type="entry name" value="HTH_ASNC_1"/>
    <property type="match status" value="1"/>
</dbReference>
<keyword evidence="1" id="KW-0456">Lyase</keyword>
<organism evidence="8 9">
    <name type="scientific">Thermanaerosceptrum fracticalcis</name>
    <dbReference type="NCBI Taxonomy" id="1712410"/>
    <lineage>
        <taxon>Bacteria</taxon>
        <taxon>Bacillati</taxon>
        <taxon>Bacillota</taxon>
        <taxon>Clostridia</taxon>
        <taxon>Eubacteriales</taxon>
        <taxon>Peptococcaceae</taxon>
        <taxon>Thermanaerosceptrum</taxon>
    </lineage>
</organism>
<keyword evidence="9" id="KW-1185">Reference proteome</keyword>
<evidence type="ECO:0000256" key="5">
    <source>
        <dbReference type="ARBA" id="ARBA00048470"/>
    </source>
</evidence>
<comment type="catalytic activity">
    <reaction evidence="5">
        <text>siroheme + 2 H(+) = 12,18-didecarboxysiroheme + 2 CO2</text>
        <dbReference type="Rhea" id="RHEA:19093"/>
        <dbReference type="ChEBI" id="CHEBI:15378"/>
        <dbReference type="ChEBI" id="CHEBI:16526"/>
        <dbReference type="ChEBI" id="CHEBI:60052"/>
        <dbReference type="ChEBI" id="CHEBI:140497"/>
        <dbReference type="EC" id="4.1.1.111"/>
    </reaction>
</comment>
<reference evidence="8 9" key="1">
    <citation type="journal article" date="2019" name="Front. Microbiol.">
        <title>Thermoanaerosceptrum fracticalcis gen. nov. sp. nov., a Novel Fumarate-Fermenting Microorganism From a Deep Fractured Carbonate Aquifer of the US Great Basin.</title>
        <authorList>
            <person name="Hamilton-Brehm S.D."/>
            <person name="Stewart L.E."/>
            <person name="Zavarin M."/>
            <person name="Caldwell M."/>
            <person name="Lawson P.A."/>
            <person name="Onstott T.C."/>
            <person name="Grzymski J."/>
            <person name="Neveux I."/>
            <person name="Lollar B.S."/>
            <person name="Russell C.E."/>
            <person name="Moser D.P."/>
        </authorList>
    </citation>
    <scope>NUCLEOTIDE SEQUENCE [LARGE SCALE GENOMIC DNA]</scope>
    <source>
        <strain evidence="8 9">DRI-13</strain>
    </source>
</reference>
<evidence type="ECO:0000259" key="6">
    <source>
        <dbReference type="Pfam" id="PF17805"/>
    </source>
</evidence>
<evidence type="ECO:0000313" key="8">
    <source>
        <dbReference type="EMBL" id="QNB48108.1"/>
    </source>
</evidence>
<dbReference type="InterPro" id="IPR036388">
    <property type="entry name" value="WH-like_DNA-bd_sf"/>
</dbReference>
<dbReference type="RefSeq" id="WP_034420751.1">
    <property type="nucleotide sequence ID" value="NZ_CP045798.1"/>
</dbReference>
<proteinExistence type="inferred from homology"/>
<evidence type="ECO:0000313" key="9">
    <source>
        <dbReference type="Proteomes" id="UP000515847"/>
    </source>
</evidence>
<dbReference type="GO" id="GO:0016829">
    <property type="term" value="F:lyase activity"/>
    <property type="evidence" value="ECO:0007669"/>
    <property type="project" value="UniProtKB-KW"/>
</dbReference>
<dbReference type="AlphaFoldDB" id="A0A7G6E7Q4"/>
<dbReference type="Gene3D" id="1.10.10.10">
    <property type="entry name" value="Winged helix-like DNA-binding domain superfamily/Winged helix DNA-binding domain"/>
    <property type="match status" value="1"/>
</dbReference>
<dbReference type="EMBL" id="CP045798">
    <property type="protein sequence ID" value="QNB48108.1"/>
    <property type="molecule type" value="Genomic_DNA"/>
</dbReference>
<evidence type="ECO:0000256" key="3">
    <source>
        <dbReference type="ARBA" id="ARBA00023457"/>
    </source>
</evidence>
<gene>
    <name evidence="8" type="ORF">BR63_18655</name>
</gene>
<feature type="domain" description="Siroheme decarboxylase AsnC-like ligand binding" evidence="6">
    <location>
        <begin position="64"/>
        <end position="142"/>
    </location>
</feature>
<dbReference type="InterPro" id="IPR019885">
    <property type="entry name" value="Tscrpt_reg_HTH_AsnC-type_CS"/>
</dbReference>
<comment type="pathway">
    <text evidence="2">Porphyrin-containing compound metabolism.</text>
</comment>
<dbReference type="InterPro" id="IPR019888">
    <property type="entry name" value="Tscrpt_reg_AsnC-like"/>
</dbReference>
<dbReference type="Proteomes" id="UP000515847">
    <property type="component" value="Chromosome"/>
</dbReference>
<dbReference type="PANTHER" id="PTHR43413">
    <property type="entry name" value="TRANSCRIPTIONAL REGULATOR, ASNC FAMILY"/>
    <property type="match status" value="1"/>
</dbReference>
<dbReference type="Pfam" id="PF22451">
    <property type="entry name" value="NirdL-like_HTH"/>
    <property type="match status" value="1"/>
</dbReference>
<dbReference type="SUPFAM" id="SSF46785">
    <property type="entry name" value="Winged helix' DNA-binding domain"/>
    <property type="match status" value="1"/>
</dbReference>
<dbReference type="InterPro" id="IPR053953">
    <property type="entry name" value="NirdL-like_HTH"/>
</dbReference>
<dbReference type="SMART" id="SM00344">
    <property type="entry name" value="HTH_ASNC"/>
    <property type="match status" value="1"/>
</dbReference>
<evidence type="ECO:0000256" key="1">
    <source>
        <dbReference type="ARBA" id="ARBA00023239"/>
    </source>
</evidence>
<dbReference type="InterPro" id="IPR050684">
    <property type="entry name" value="HTH-Siroheme_Decarb"/>
</dbReference>
<dbReference type="Gene3D" id="3.30.70.3460">
    <property type="match status" value="1"/>
</dbReference>
<evidence type="ECO:0000259" key="7">
    <source>
        <dbReference type="Pfam" id="PF22451"/>
    </source>
</evidence>
<comment type="similarity">
    <text evidence="3">Belongs to the Ahb/Nir family.</text>
</comment>
<dbReference type="PANTHER" id="PTHR43413:SF1">
    <property type="entry name" value="SIROHEME DECARBOXYLASE NIRL SUBUNIT"/>
    <property type="match status" value="1"/>
</dbReference>
<protein>
    <recommendedName>
        <fullName evidence="4">siroheme decarboxylase</fullName>
        <ecNumber evidence="4">4.1.1.111</ecNumber>
    </recommendedName>
</protein>
<sequence length="159" mass="18145">MTVDNLDKELLTLIQSDFPISPRPYLDLAIQLGITEEEVITRLRKMSEEGLIRRIGAIFDSRALGYTSTLCAMEVPEERIAETARVINSYPGVTHNYTRQHDYNLWFTLITPSPEVLQQIIGEIEKKTGLKVYNLPALKLFKIKVNFTVPGREEKSHAL</sequence>
<dbReference type="Pfam" id="PF17805">
    <property type="entry name" value="AsnC_trans_reg2"/>
    <property type="match status" value="1"/>
</dbReference>
<name>A0A7G6E7Q4_THEFR</name>
<evidence type="ECO:0000256" key="4">
    <source>
        <dbReference type="ARBA" id="ARBA00023471"/>
    </source>
</evidence>
<evidence type="ECO:0000256" key="2">
    <source>
        <dbReference type="ARBA" id="ARBA00023444"/>
    </source>
</evidence>
<dbReference type="InterPro" id="IPR040523">
    <property type="entry name" value="AsnC_trans_reg2"/>
</dbReference>
<dbReference type="OrthoDB" id="9806536at2"/>
<dbReference type="KEGG" id="tfr:BR63_18655"/>
<accession>A0A7G6E7Q4</accession>
<dbReference type="EC" id="4.1.1.111" evidence="4"/>
<feature type="domain" description="Siroheme decarboxylase NirL-like HTH" evidence="7">
    <location>
        <begin position="7"/>
        <end position="53"/>
    </location>
</feature>